<evidence type="ECO:0000256" key="1">
    <source>
        <dbReference type="SAM" id="MobiDB-lite"/>
    </source>
</evidence>
<feature type="compositionally biased region" description="Low complexity" evidence="1">
    <location>
        <begin position="128"/>
        <end position="142"/>
    </location>
</feature>
<evidence type="ECO:0000256" key="2">
    <source>
        <dbReference type="SAM" id="Phobius"/>
    </source>
</evidence>
<keyword evidence="2" id="KW-0812">Transmembrane</keyword>
<accession>A0A067PUP3</accession>
<feature type="compositionally biased region" description="Polar residues" evidence="1">
    <location>
        <begin position="178"/>
        <end position="188"/>
    </location>
</feature>
<feature type="compositionally biased region" description="Low complexity" evidence="1">
    <location>
        <begin position="161"/>
        <end position="174"/>
    </location>
</feature>
<organism evidence="3 4">
    <name type="scientific">Jaapia argillacea MUCL 33604</name>
    <dbReference type="NCBI Taxonomy" id="933084"/>
    <lineage>
        <taxon>Eukaryota</taxon>
        <taxon>Fungi</taxon>
        <taxon>Dikarya</taxon>
        <taxon>Basidiomycota</taxon>
        <taxon>Agaricomycotina</taxon>
        <taxon>Agaricomycetes</taxon>
        <taxon>Agaricomycetidae</taxon>
        <taxon>Jaapiales</taxon>
        <taxon>Jaapiaceae</taxon>
        <taxon>Jaapia</taxon>
    </lineage>
</organism>
<gene>
    <name evidence="3" type="ORF">JAAARDRAFT_68924</name>
</gene>
<dbReference type="EMBL" id="KL197717">
    <property type="protein sequence ID" value="KDQ58429.1"/>
    <property type="molecule type" value="Genomic_DNA"/>
</dbReference>
<dbReference type="HOGENOM" id="CLU_015091_1_0_1"/>
<keyword evidence="2" id="KW-0472">Membrane</keyword>
<dbReference type="InParanoid" id="A0A067PUP3"/>
<dbReference type="AlphaFoldDB" id="A0A067PUP3"/>
<feature type="region of interest" description="Disordered" evidence="1">
    <location>
        <begin position="93"/>
        <end position="239"/>
    </location>
</feature>
<evidence type="ECO:0000313" key="3">
    <source>
        <dbReference type="EMBL" id="KDQ58429.1"/>
    </source>
</evidence>
<evidence type="ECO:0008006" key="5">
    <source>
        <dbReference type="Google" id="ProtNLM"/>
    </source>
</evidence>
<proteinExistence type="predicted"/>
<feature type="transmembrane region" description="Helical" evidence="2">
    <location>
        <begin position="589"/>
        <end position="609"/>
    </location>
</feature>
<dbReference type="Proteomes" id="UP000027265">
    <property type="component" value="Unassembled WGS sequence"/>
</dbReference>
<reference evidence="4" key="1">
    <citation type="journal article" date="2014" name="Proc. Natl. Acad. Sci. U.S.A.">
        <title>Extensive sampling of basidiomycete genomes demonstrates inadequacy of the white-rot/brown-rot paradigm for wood decay fungi.</title>
        <authorList>
            <person name="Riley R."/>
            <person name="Salamov A.A."/>
            <person name="Brown D.W."/>
            <person name="Nagy L.G."/>
            <person name="Floudas D."/>
            <person name="Held B.W."/>
            <person name="Levasseur A."/>
            <person name="Lombard V."/>
            <person name="Morin E."/>
            <person name="Otillar R."/>
            <person name="Lindquist E.A."/>
            <person name="Sun H."/>
            <person name="LaButti K.M."/>
            <person name="Schmutz J."/>
            <person name="Jabbour D."/>
            <person name="Luo H."/>
            <person name="Baker S.E."/>
            <person name="Pisabarro A.G."/>
            <person name="Walton J.D."/>
            <person name="Blanchette R.A."/>
            <person name="Henrissat B."/>
            <person name="Martin F."/>
            <person name="Cullen D."/>
            <person name="Hibbett D.S."/>
            <person name="Grigoriev I.V."/>
        </authorList>
    </citation>
    <scope>NUCLEOTIDE SEQUENCE [LARGE SCALE GENOMIC DNA]</scope>
    <source>
        <strain evidence="4">MUCL 33604</strain>
    </source>
</reference>
<feature type="transmembrane region" description="Helical" evidence="2">
    <location>
        <begin position="678"/>
        <end position="700"/>
    </location>
</feature>
<feature type="transmembrane region" description="Helical" evidence="2">
    <location>
        <begin position="645"/>
        <end position="666"/>
    </location>
</feature>
<keyword evidence="4" id="KW-1185">Reference proteome</keyword>
<feature type="region of interest" description="Disordered" evidence="1">
    <location>
        <begin position="57"/>
        <end position="77"/>
    </location>
</feature>
<name>A0A067PUP3_9AGAM</name>
<keyword evidence="2" id="KW-1133">Transmembrane helix</keyword>
<protein>
    <recommendedName>
        <fullName evidence="5">WW domain-containing protein</fullName>
    </recommendedName>
</protein>
<evidence type="ECO:0000313" key="4">
    <source>
        <dbReference type="Proteomes" id="UP000027265"/>
    </source>
</evidence>
<dbReference type="OrthoDB" id="2657661at2759"/>
<sequence>MTSVLVAVLKILRNYLQATTKGVHRRSLLSLILRLWSIILRHLRGWRKRILGQHMPSDETKDVESLPGSSPGPPRCNDIVTICASSRPPSVVIAPPTPQHSTAGAPSHMIHGIPLQALPGGSRYHLTPTPGGSRPSSRASSPGRGGRDSRSPYLVTRGSNLALRSRSPSPAPSRQGRSESPVSIQVESPTEDLSFDIPQGGSFRARHGSSTSIGTHVAIPMGPTATPGKGRTPRSRPTMKSINSADVKRYERKVILKKREREGSFEIKPMTRKFDWEPLPGDWVACAHPEGALYFYNASKNIFTEAYLYDPEMLDLVTSFAEELQETIESNGERPTDLELVVEVVQDESGELAFGYYLVDNEARTLLWWEPYDAKEMLAEFEGETTVTHLKIEMESRYWAHCEMFPNHRDVSEDTLNELMGMLIHSSVDAMTSDLSLAPYSPQECQDLLSLVGNIRTIGRANGASACVVGRLFSLYGHSRFLHNFGQHGARLARDQSIYGRNIHPPRSHLMKTLSALFFFAPDVHLKSLEKMWVDHIMTYQPWKELMSRLLEEWEKLLVMSTVMLTANVSFLAIQSVDQGDAYRSPAQMASYFSTIASIGSIILGLLLVRKHRSISRDDAAVAEQYLLSKLDDNRGLETLSIMYSLPYALLMWAMTLFLLAFSFATFELDVTFSSTNYVLRLLLGLAWAAIFALLVWFILTDWDGNGEDTWLSFLGWDLPQSWKSILSKPADDPDQKERHWFSFWRRPKQLPPPATA</sequence>